<keyword evidence="2" id="KW-0238">DNA-binding</keyword>
<keyword evidence="5" id="KW-1133">Transmembrane helix</keyword>
<keyword evidence="3" id="KW-0539">Nucleus</keyword>
<evidence type="ECO:0000256" key="3">
    <source>
        <dbReference type="ARBA" id="ARBA00023242"/>
    </source>
</evidence>
<protein>
    <submittedName>
        <fullName evidence="7">LisH domain-containing protein</fullName>
    </submittedName>
</protein>
<dbReference type="InterPro" id="IPR006594">
    <property type="entry name" value="LisH"/>
</dbReference>
<feature type="transmembrane region" description="Helical" evidence="5">
    <location>
        <begin position="27"/>
        <end position="49"/>
    </location>
</feature>
<organism evidence="6 7">
    <name type="scientific">Meloidogyne incognita</name>
    <name type="common">Southern root-knot nematode worm</name>
    <name type="synonym">Oxyuris incognita</name>
    <dbReference type="NCBI Taxonomy" id="6306"/>
    <lineage>
        <taxon>Eukaryota</taxon>
        <taxon>Metazoa</taxon>
        <taxon>Ecdysozoa</taxon>
        <taxon>Nematoda</taxon>
        <taxon>Chromadorea</taxon>
        <taxon>Rhabditida</taxon>
        <taxon>Tylenchina</taxon>
        <taxon>Tylenchomorpha</taxon>
        <taxon>Tylenchoidea</taxon>
        <taxon>Meloidogynidae</taxon>
        <taxon>Meloidogyninae</taxon>
        <taxon>Meloidogyne</taxon>
        <taxon>Meloidogyne incognita group</taxon>
    </lineage>
</organism>
<dbReference type="Proteomes" id="UP000887563">
    <property type="component" value="Unplaced"/>
</dbReference>
<keyword evidence="5" id="KW-0472">Membrane</keyword>
<dbReference type="GO" id="GO:0005634">
    <property type="term" value="C:nucleus"/>
    <property type="evidence" value="ECO:0007669"/>
    <property type="project" value="UniProtKB-SubCell"/>
</dbReference>
<evidence type="ECO:0000256" key="1">
    <source>
        <dbReference type="ARBA" id="ARBA00004123"/>
    </source>
</evidence>
<dbReference type="InterPro" id="IPR008116">
    <property type="entry name" value="SSDP_DNA-bd"/>
</dbReference>
<keyword evidence="6" id="KW-1185">Reference proteome</keyword>
<dbReference type="AlphaFoldDB" id="A0A914LN57"/>
<sequence length="587" mass="61948">MRRKSFSSLNLFLSDNRLNLLNALPNLVKYFFLFLVKYFLFKFATFWLLNNQNVSTTSSTTSTNAFPTTTKKRTTTILFQLEAQAREKLSHFVYEYLVHMGASKTADMFKNEVLTHNPNIQIDVSAAPGFLSNWFSVFWDLYSVQADKKDKAEPSNDAKTYHKMIFPAGGFPEGMVNGGGIYGHPGFHNPNMGQAPGLPPPPQSQNMSDGMFPVGYFNGTRGGPQPGPSQSSNQASPIPGGPSNRFPQQQGTRSGAPTPNSFQSQHQMNAASFQMTEQMRLAFVQQQRQAVQPGRMPMNMPLPPGHPGRQQIRPQFCPPQQYMDSPSGTPPFTGSIAHNGAVSAAAASAMCSSSASLMSPSACVPSQQQIPHGVLMGGGSVPGQMQGPSGDVTGVGPGSADPNFMMMSAGGGPPSGMQSQFLNHNDGANGGNPTATSIRQQIEVAESVGGDLNGGGNQQQSSQLHSLLNGTGGGASGDMSMEIKHSPASVHHFAGSGSVSGPGTSCQQPGINGGTPTGGGGPLGSVGGPSSVHSQQSGSNNKIQQQPPISEALEMAGHVGNHQSDEISKIKASLMEGFPLTHQFQQQ</sequence>
<keyword evidence="5" id="KW-0812">Transmembrane</keyword>
<feature type="compositionally biased region" description="Low complexity" evidence="4">
    <location>
        <begin position="528"/>
        <end position="539"/>
    </location>
</feature>
<dbReference type="PANTHER" id="PTHR12610:SF12">
    <property type="entry name" value="SEQUENCE-SPECIFIC SINGLE-STRANDED DNA-BINDING PROTEIN, ISOFORM D"/>
    <property type="match status" value="1"/>
</dbReference>
<evidence type="ECO:0000313" key="6">
    <source>
        <dbReference type="Proteomes" id="UP000887563"/>
    </source>
</evidence>
<dbReference type="PROSITE" id="PS50896">
    <property type="entry name" value="LISH"/>
    <property type="match status" value="1"/>
</dbReference>
<dbReference type="PRINTS" id="PR01743">
    <property type="entry name" value="SSDNABINDING"/>
</dbReference>
<accession>A0A914LN57</accession>
<evidence type="ECO:0000256" key="2">
    <source>
        <dbReference type="ARBA" id="ARBA00023125"/>
    </source>
</evidence>
<feature type="region of interest" description="Disordered" evidence="4">
    <location>
        <begin position="491"/>
        <end position="564"/>
    </location>
</feature>
<reference evidence="7" key="1">
    <citation type="submission" date="2022-11" db="UniProtKB">
        <authorList>
            <consortium name="WormBaseParasite"/>
        </authorList>
    </citation>
    <scope>IDENTIFICATION</scope>
</reference>
<evidence type="ECO:0000256" key="4">
    <source>
        <dbReference type="SAM" id="MobiDB-lite"/>
    </source>
</evidence>
<dbReference type="GO" id="GO:0003697">
    <property type="term" value="F:single-stranded DNA binding"/>
    <property type="evidence" value="ECO:0007669"/>
    <property type="project" value="InterPro"/>
</dbReference>
<evidence type="ECO:0000256" key="5">
    <source>
        <dbReference type="SAM" id="Phobius"/>
    </source>
</evidence>
<name>A0A914LN57_MELIC</name>
<evidence type="ECO:0000313" key="7">
    <source>
        <dbReference type="WBParaSite" id="Minc3s00550g14126"/>
    </source>
</evidence>
<feature type="compositionally biased region" description="Low complexity" evidence="4">
    <location>
        <begin position="458"/>
        <end position="469"/>
    </location>
</feature>
<feature type="region of interest" description="Disordered" evidence="4">
    <location>
        <begin position="448"/>
        <end position="479"/>
    </location>
</feature>
<dbReference type="WBParaSite" id="Minc3s00550g14126">
    <property type="protein sequence ID" value="Minc3s00550g14126"/>
    <property type="gene ID" value="Minc3s00550g14126"/>
</dbReference>
<dbReference type="GO" id="GO:0045944">
    <property type="term" value="P:positive regulation of transcription by RNA polymerase II"/>
    <property type="evidence" value="ECO:0007669"/>
    <property type="project" value="TreeGrafter"/>
</dbReference>
<feature type="compositionally biased region" description="Gly residues" evidence="4">
    <location>
        <begin position="511"/>
        <end position="527"/>
    </location>
</feature>
<comment type="subcellular location">
    <subcellularLocation>
        <location evidence="1">Nucleus</location>
    </subcellularLocation>
</comment>
<feature type="region of interest" description="Disordered" evidence="4">
    <location>
        <begin position="187"/>
        <end position="267"/>
    </location>
</feature>
<dbReference type="PANTHER" id="PTHR12610">
    <property type="entry name" value="SINGLE STRANDED DNA BINDING PROTEIN"/>
    <property type="match status" value="1"/>
</dbReference>
<feature type="compositionally biased region" description="Polar residues" evidence="4">
    <location>
        <begin position="245"/>
        <end position="267"/>
    </location>
</feature>
<proteinExistence type="predicted"/>
<feature type="compositionally biased region" description="Polar residues" evidence="4">
    <location>
        <begin position="497"/>
        <end position="506"/>
    </location>
</feature>